<accession>A0A6P7HBC2</accession>
<evidence type="ECO:0000256" key="2">
    <source>
        <dbReference type="ARBA" id="ARBA00012417"/>
    </source>
</evidence>
<evidence type="ECO:0000313" key="11">
    <source>
        <dbReference type="Proteomes" id="UP001652700"/>
    </source>
</evidence>
<keyword evidence="6" id="KW-0239">DNA-directed DNA polymerase</keyword>
<evidence type="ECO:0000256" key="7">
    <source>
        <dbReference type="ARBA" id="ARBA00023125"/>
    </source>
</evidence>
<evidence type="ECO:0000313" key="10">
    <source>
        <dbReference type="EnsemblMetazoa" id="XP_050505314.1"/>
    </source>
</evidence>
<comment type="catalytic activity">
    <reaction evidence="8">
        <text>DNA(n) + a 2'-deoxyribonucleoside 5'-triphosphate = DNA(n+1) + diphosphate</text>
        <dbReference type="Rhea" id="RHEA:22508"/>
        <dbReference type="Rhea" id="RHEA-COMP:17339"/>
        <dbReference type="Rhea" id="RHEA-COMP:17340"/>
        <dbReference type="ChEBI" id="CHEBI:33019"/>
        <dbReference type="ChEBI" id="CHEBI:61560"/>
        <dbReference type="ChEBI" id="CHEBI:173112"/>
        <dbReference type="EC" id="2.7.7.7"/>
    </reaction>
</comment>
<evidence type="ECO:0000256" key="6">
    <source>
        <dbReference type="ARBA" id="ARBA00022932"/>
    </source>
</evidence>
<dbReference type="EnsemblMetazoa" id="XM_050649357.1">
    <property type="protein sequence ID" value="XP_050505314.1"/>
    <property type="gene ID" value="LOC126883697"/>
</dbReference>
<proteinExistence type="inferred from homology"/>
<protein>
    <recommendedName>
        <fullName evidence="2">DNA-directed DNA polymerase</fullName>
        <ecNumber evidence="2">2.7.7.7</ecNumber>
    </recommendedName>
</protein>
<dbReference type="Proteomes" id="UP001652700">
    <property type="component" value="Unplaced"/>
</dbReference>
<evidence type="ECO:0000256" key="8">
    <source>
        <dbReference type="ARBA" id="ARBA00049244"/>
    </source>
</evidence>
<keyword evidence="7" id="KW-0238">DNA-binding</keyword>
<dbReference type="Gene3D" id="3.90.1600.10">
    <property type="entry name" value="Palm domain of DNA polymerase"/>
    <property type="match status" value="1"/>
</dbReference>
<evidence type="ECO:0000259" key="9">
    <source>
        <dbReference type="Pfam" id="PF03175"/>
    </source>
</evidence>
<dbReference type="GO" id="GO:0003677">
    <property type="term" value="F:DNA binding"/>
    <property type="evidence" value="ECO:0007669"/>
    <property type="project" value="UniProtKB-KW"/>
</dbReference>
<dbReference type="SUPFAM" id="SSF56672">
    <property type="entry name" value="DNA/RNA polymerases"/>
    <property type="match status" value="1"/>
</dbReference>
<dbReference type="RefSeq" id="XP_028153130.1">
    <property type="nucleotide sequence ID" value="XM_028297329.1"/>
</dbReference>
<dbReference type="PANTHER" id="PTHR33568">
    <property type="entry name" value="DNA POLYMERASE"/>
    <property type="match status" value="1"/>
</dbReference>
<dbReference type="GO" id="GO:0000166">
    <property type="term" value="F:nucleotide binding"/>
    <property type="evidence" value="ECO:0007669"/>
    <property type="project" value="InterPro"/>
</dbReference>
<dbReference type="GO" id="GO:0006260">
    <property type="term" value="P:DNA replication"/>
    <property type="evidence" value="ECO:0007669"/>
    <property type="project" value="UniProtKB-KW"/>
</dbReference>
<sequence length="559" mass="65193">MKLKQREEFLQWHEAHKNDEFDFQKEIHAYYDSDVDILRLGCLEFRKEFLGIANIDPFQYLTIASVCMAIYRSKYLQPNTIGVVKQDIKETYSQASIKWLSQFPAVQHALNGGEVTICGAKVDGYDSSTNTVYQYQGCFWHGHSECYKRETVIHVNNENMSDLYKKTVRRSTQIKEAGYNLVEIWEREWLKSKECKNAPLPHIVEPLKPRDAFFGGRTNAIKLNVTEKKLRYIDIVSLYPTVQYYDRYPIGHPVKIYAPESYDPMWFGLVHCQILPPTNLYHPVLPVKTDKLMFPLCNQCVLDRPEECTHTEPERMLTGTWTTLEIHKALEKGYKIINIYEVWHFNQTSTALFKSYVEDFMKIKLETSPHTYASNEEYVRVVKEQMGLDLDLAKIAPNPGKRACAKIFLCSLWGKYGQRMNMAQTEYVADLKRWHDLLLDDKINITNVIFINDNIVQVTYDYKDVFVEDPTSTNIFVALFTTSNARLRLYNMLDRLGEAVAYFDTDSVVYIDDGLNTVETGEMLGDWSDELGSDDYIVEWQATGPKSYYYYNRQRQRGD</sequence>
<dbReference type="AlphaFoldDB" id="A0A6P7HBC2"/>
<dbReference type="InterPro" id="IPR023211">
    <property type="entry name" value="DNA_pol_palm_dom_sf"/>
</dbReference>
<dbReference type="Pfam" id="PF03175">
    <property type="entry name" value="DNA_pol_B_2"/>
    <property type="match status" value="1"/>
</dbReference>
<organism evidence="12">
    <name type="scientific">Diabrotica virgifera virgifera</name>
    <name type="common">western corn rootworm</name>
    <dbReference type="NCBI Taxonomy" id="50390"/>
    <lineage>
        <taxon>Eukaryota</taxon>
        <taxon>Metazoa</taxon>
        <taxon>Ecdysozoa</taxon>
        <taxon>Arthropoda</taxon>
        <taxon>Hexapoda</taxon>
        <taxon>Insecta</taxon>
        <taxon>Pterygota</taxon>
        <taxon>Neoptera</taxon>
        <taxon>Endopterygota</taxon>
        <taxon>Coleoptera</taxon>
        <taxon>Polyphaga</taxon>
        <taxon>Cucujiformia</taxon>
        <taxon>Chrysomeloidea</taxon>
        <taxon>Chrysomelidae</taxon>
        <taxon>Galerucinae</taxon>
        <taxon>Diabroticina</taxon>
        <taxon>Diabroticites</taxon>
        <taxon>Diabrotica</taxon>
    </lineage>
</organism>
<keyword evidence="4" id="KW-0548">Nucleotidyltransferase</keyword>
<feature type="domain" description="DNA-directed DNA polymerase family B mitochondria/virus" evidence="9">
    <location>
        <begin position="8"/>
        <end position="368"/>
    </location>
</feature>
<gene>
    <name evidence="12" type="primary">LOC114346587</name>
</gene>
<name>A0A6P7HBC2_DIAVI</name>
<dbReference type="PANTHER" id="PTHR33568:SF3">
    <property type="entry name" value="DNA-DIRECTED DNA POLYMERASE"/>
    <property type="match status" value="1"/>
</dbReference>
<reference evidence="12" key="1">
    <citation type="submission" date="2025-04" db="UniProtKB">
        <authorList>
            <consortium name="RefSeq"/>
        </authorList>
    </citation>
    <scope>IDENTIFICATION</scope>
    <source>
        <tissue evidence="12">Whole insect</tissue>
    </source>
</reference>
<dbReference type="InParanoid" id="A0A6P7HBC2"/>
<reference evidence="10" key="2">
    <citation type="submission" date="2025-05" db="UniProtKB">
        <authorList>
            <consortium name="EnsemblMetazoa"/>
        </authorList>
    </citation>
    <scope>IDENTIFICATION</scope>
</reference>
<keyword evidence="3" id="KW-0808">Transferase</keyword>
<comment type="similarity">
    <text evidence="1">Belongs to the DNA polymerase type-B family.</text>
</comment>
<evidence type="ECO:0000256" key="3">
    <source>
        <dbReference type="ARBA" id="ARBA00022679"/>
    </source>
</evidence>
<evidence type="ECO:0000256" key="4">
    <source>
        <dbReference type="ARBA" id="ARBA00022695"/>
    </source>
</evidence>
<dbReference type="InterPro" id="IPR004868">
    <property type="entry name" value="DNA-dir_DNA_pol_B_mt/vir"/>
</dbReference>
<keyword evidence="11" id="KW-1185">Reference proteome</keyword>
<dbReference type="EC" id="2.7.7.7" evidence="2"/>
<dbReference type="Gene3D" id="3.40.960.10">
    <property type="entry name" value="VSR Endonuclease"/>
    <property type="match status" value="1"/>
</dbReference>
<evidence type="ECO:0000313" key="12">
    <source>
        <dbReference type="RefSeq" id="XP_028153130.1"/>
    </source>
</evidence>
<dbReference type="OrthoDB" id="6119432at2759"/>
<evidence type="ECO:0000256" key="1">
    <source>
        <dbReference type="ARBA" id="ARBA00005755"/>
    </source>
</evidence>
<dbReference type="GO" id="GO:0003887">
    <property type="term" value="F:DNA-directed DNA polymerase activity"/>
    <property type="evidence" value="ECO:0007669"/>
    <property type="project" value="UniProtKB-KW"/>
</dbReference>
<keyword evidence="5" id="KW-0235">DNA replication</keyword>
<dbReference type="InterPro" id="IPR043502">
    <property type="entry name" value="DNA/RNA_pol_sf"/>
</dbReference>
<evidence type="ECO:0000256" key="5">
    <source>
        <dbReference type="ARBA" id="ARBA00022705"/>
    </source>
</evidence>